<keyword evidence="1" id="KW-1133">Transmembrane helix</keyword>
<keyword evidence="1" id="KW-0812">Transmembrane</keyword>
<evidence type="ECO:0000313" key="2">
    <source>
        <dbReference type="EMBL" id="SVB92413.1"/>
    </source>
</evidence>
<proteinExistence type="predicted"/>
<dbReference type="EMBL" id="UINC01064095">
    <property type="protein sequence ID" value="SVB92413.1"/>
    <property type="molecule type" value="Genomic_DNA"/>
</dbReference>
<reference evidence="2" key="1">
    <citation type="submission" date="2018-05" db="EMBL/GenBank/DDBJ databases">
        <authorList>
            <person name="Lanie J.A."/>
            <person name="Ng W.-L."/>
            <person name="Kazmierczak K.M."/>
            <person name="Andrzejewski T.M."/>
            <person name="Davidsen T.M."/>
            <person name="Wayne K.J."/>
            <person name="Tettelin H."/>
            <person name="Glass J.I."/>
            <person name="Rusch D."/>
            <person name="Podicherti R."/>
            <person name="Tsui H.-C.T."/>
            <person name="Winkler M.E."/>
        </authorList>
    </citation>
    <scope>NUCLEOTIDE SEQUENCE</scope>
</reference>
<protein>
    <submittedName>
        <fullName evidence="2">Uncharacterized protein</fullName>
    </submittedName>
</protein>
<accession>A0A382I0P3</accession>
<sequence>MRNKIYYYRFIIIFFVFAAFVPAQRKVDFSRLDYYQGKV</sequence>
<evidence type="ECO:0000256" key="1">
    <source>
        <dbReference type="SAM" id="Phobius"/>
    </source>
</evidence>
<keyword evidence="1" id="KW-0472">Membrane</keyword>
<gene>
    <name evidence="2" type="ORF">METZ01_LOCUS245267</name>
</gene>
<organism evidence="2">
    <name type="scientific">marine metagenome</name>
    <dbReference type="NCBI Taxonomy" id="408172"/>
    <lineage>
        <taxon>unclassified sequences</taxon>
        <taxon>metagenomes</taxon>
        <taxon>ecological metagenomes</taxon>
    </lineage>
</organism>
<dbReference type="AlphaFoldDB" id="A0A382I0P3"/>
<feature type="non-terminal residue" evidence="2">
    <location>
        <position position="39"/>
    </location>
</feature>
<feature type="transmembrane region" description="Helical" evidence="1">
    <location>
        <begin position="6"/>
        <end position="23"/>
    </location>
</feature>
<name>A0A382I0P3_9ZZZZ</name>